<keyword evidence="3" id="KW-1185">Reference proteome</keyword>
<dbReference type="AlphaFoldDB" id="A0A7G3UAC0"/>
<protein>
    <submittedName>
        <fullName evidence="2">Plasmid mobilization relaxosome protein MobC</fullName>
    </submittedName>
</protein>
<proteinExistence type="predicted"/>
<accession>A0A7G3UAC0</accession>
<feature type="compositionally biased region" description="Basic residues" evidence="1">
    <location>
        <begin position="91"/>
        <end position="100"/>
    </location>
</feature>
<reference evidence="2 3" key="1">
    <citation type="journal article" date="2012" name="J. Bacteriol.">
        <title>Draft genome of Streptomyces tsukubaensis NRRL 18488, the producer of the clinically important immunosuppressant tacrolimus (FK506).</title>
        <authorList>
            <person name="Barreiro C."/>
            <person name="Prieto C."/>
            <person name="Sola-Landa A."/>
            <person name="Solera E."/>
            <person name="Martinez-Castro M."/>
            <person name="Perez-Redondo R."/>
            <person name="Garcia-Estrada C."/>
            <person name="Aparicio J.F."/>
            <person name="Fernandez-Martinez L.T."/>
            <person name="Santos-Aberturas J."/>
            <person name="Salehi-Najafabadi Z."/>
            <person name="Rodriguez-Garcia A."/>
            <person name="Tauch A."/>
            <person name="Martin J.F."/>
        </authorList>
    </citation>
    <scope>NUCLEOTIDE SEQUENCE [LARGE SCALE GENOMIC DNA]</scope>
    <source>
        <strain evidence="3">DSM 42081 / NBRC 108919 / NRRL 18488 / 9993</strain>
    </source>
</reference>
<evidence type="ECO:0000313" key="3">
    <source>
        <dbReference type="Proteomes" id="UP000005940"/>
    </source>
</evidence>
<name>A0A7G3UAC0_STRT9</name>
<dbReference type="Proteomes" id="UP000005940">
    <property type="component" value="Chromosome"/>
</dbReference>
<feature type="region of interest" description="Disordered" evidence="1">
    <location>
        <begin position="1"/>
        <end position="103"/>
    </location>
</feature>
<sequence length="220" mass="23549">MTNPPVPPASDQGSPTTNSTRERASYPISSTPVGSATYGFPAPGVAGPDPRRGARVRADEAGGGPHPEEETPEPCHASNCTHTDSVPPPPRRNRARKKPADKRVHMIASRFSDDEKKRLLAAAEACSMTPSGFLAHAALAAARDLSRTAAEVAEEREMLTELFALRRHLGHIGNNLNQVAKTLNSGADAPQTEAVLQAVRRAARRIEEFTQQQVRQAGPT</sequence>
<dbReference type="EMBL" id="CP029159">
    <property type="protein sequence ID" value="QKM66948.1"/>
    <property type="molecule type" value="Genomic_DNA"/>
</dbReference>
<feature type="compositionally biased region" description="Basic and acidic residues" evidence="1">
    <location>
        <begin position="49"/>
        <end position="60"/>
    </location>
</feature>
<evidence type="ECO:0000256" key="1">
    <source>
        <dbReference type="SAM" id="MobiDB-lite"/>
    </source>
</evidence>
<gene>
    <name evidence="2" type="ORF">STSU_006920</name>
</gene>
<evidence type="ECO:0000313" key="2">
    <source>
        <dbReference type="EMBL" id="QKM66948.1"/>
    </source>
</evidence>
<dbReference type="InterPro" id="IPR053842">
    <property type="entry name" value="NikA-like"/>
</dbReference>
<dbReference type="Pfam" id="PF21983">
    <property type="entry name" value="NikA-like"/>
    <property type="match status" value="1"/>
</dbReference>
<organism evidence="2 3">
    <name type="scientific">Streptomyces tsukubensis (strain DSM 42081 / NBRC 108919 / NRRL 18488 / 9993)</name>
    <dbReference type="NCBI Taxonomy" id="1114943"/>
    <lineage>
        <taxon>Bacteria</taxon>
        <taxon>Bacillati</taxon>
        <taxon>Actinomycetota</taxon>
        <taxon>Actinomycetes</taxon>
        <taxon>Kitasatosporales</taxon>
        <taxon>Streptomycetaceae</taxon>
        <taxon>Streptomyces</taxon>
    </lineage>
</organism>